<accession>A0A926I5P8</accession>
<proteinExistence type="predicted"/>
<gene>
    <name evidence="2" type="ORF">H8711_12305</name>
</gene>
<dbReference type="SUPFAM" id="SSF88659">
    <property type="entry name" value="Sigma3 and sigma4 domains of RNA polymerase sigma factors"/>
    <property type="match status" value="1"/>
</dbReference>
<keyword evidence="3" id="KW-1185">Reference proteome</keyword>
<dbReference type="InterPro" id="IPR036388">
    <property type="entry name" value="WH-like_DNA-bd_sf"/>
</dbReference>
<dbReference type="EMBL" id="JACRST010000033">
    <property type="protein sequence ID" value="MBC8547700.1"/>
    <property type="molecule type" value="Genomic_DNA"/>
</dbReference>
<reference evidence="2" key="1">
    <citation type="submission" date="2020-08" db="EMBL/GenBank/DDBJ databases">
        <title>Genome public.</title>
        <authorList>
            <person name="Liu C."/>
            <person name="Sun Q."/>
        </authorList>
    </citation>
    <scope>NUCLEOTIDE SEQUENCE</scope>
    <source>
        <strain evidence="2">NSJ-31</strain>
    </source>
</reference>
<dbReference type="GO" id="GO:0006352">
    <property type="term" value="P:DNA-templated transcription initiation"/>
    <property type="evidence" value="ECO:0007669"/>
    <property type="project" value="InterPro"/>
</dbReference>
<dbReference type="GO" id="GO:0016987">
    <property type="term" value="F:sigma factor activity"/>
    <property type="evidence" value="ECO:0007669"/>
    <property type="project" value="InterPro"/>
</dbReference>
<dbReference type="Gene3D" id="1.10.10.10">
    <property type="entry name" value="Winged helix-like DNA-binding domain superfamily/Winged helix DNA-binding domain"/>
    <property type="match status" value="1"/>
</dbReference>
<dbReference type="Proteomes" id="UP000653127">
    <property type="component" value="Unassembled WGS sequence"/>
</dbReference>
<comment type="caution">
    <text evidence="2">The sequence shown here is derived from an EMBL/GenBank/DDBJ whole genome shotgun (WGS) entry which is preliminary data.</text>
</comment>
<dbReference type="InterPro" id="IPR013249">
    <property type="entry name" value="RNA_pol_sigma70_r4_t2"/>
</dbReference>
<dbReference type="InterPro" id="IPR013324">
    <property type="entry name" value="RNA_pol_sigma_r3/r4-like"/>
</dbReference>
<dbReference type="RefSeq" id="WP_249283732.1">
    <property type="nucleotide sequence ID" value="NZ_JACRST010000033.1"/>
</dbReference>
<protein>
    <submittedName>
        <fullName evidence="2">Sigma-70 family RNA polymerase sigma factor</fullName>
    </submittedName>
</protein>
<evidence type="ECO:0000313" key="2">
    <source>
        <dbReference type="EMBL" id="MBC8547700.1"/>
    </source>
</evidence>
<dbReference type="GO" id="GO:0003677">
    <property type="term" value="F:DNA binding"/>
    <property type="evidence" value="ECO:0007669"/>
    <property type="project" value="InterPro"/>
</dbReference>
<feature type="domain" description="RNA polymerase sigma factor 70 region 4 type 2" evidence="1">
    <location>
        <begin position="84"/>
        <end position="131"/>
    </location>
</feature>
<evidence type="ECO:0000313" key="3">
    <source>
        <dbReference type="Proteomes" id="UP000653127"/>
    </source>
</evidence>
<sequence length="140" mass="16366">MKEINLREFYPWYMEDVMVEVTEEVAEELLAGQRYIKASRRRIYRNKAHYSLDAEDGIEYSACFSNPSPQELIERMERFEHICHALNSLPDTQGQRVFEHYLLNHSVKAIAAAEGVTERAINAAIQRGLENMKKYLEKVL</sequence>
<dbReference type="AlphaFoldDB" id="A0A926I5P8"/>
<organism evidence="2 3">
    <name type="scientific">Ligaoa zhengdingensis</name>
    <dbReference type="NCBI Taxonomy" id="2763658"/>
    <lineage>
        <taxon>Bacteria</taxon>
        <taxon>Bacillati</taxon>
        <taxon>Bacillota</taxon>
        <taxon>Clostridia</taxon>
        <taxon>Eubacteriales</taxon>
        <taxon>Oscillospiraceae</taxon>
        <taxon>Ligaoa</taxon>
    </lineage>
</organism>
<dbReference type="Pfam" id="PF08281">
    <property type="entry name" value="Sigma70_r4_2"/>
    <property type="match status" value="1"/>
</dbReference>
<evidence type="ECO:0000259" key="1">
    <source>
        <dbReference type="Pfam" id="PF08281"/>
    </source>
</evidence>
<name>A0A926I5P8_9FIRM</name>